<proteinExistence type="predicted"/>
<feature type="region of interest" description="Disordered" evidence="1">
    <location>
        <begin position="56"/>
        <end position="87"/>
    </location>
</feature>
<gene>
    <name evidence="2" type="ORF">DQG23_22970</name>
</gene>
<name>A0A329MGE6_9BACL</name>
<feature type="compositionally biased region" description="Basic and acidic residues" evidence="1">
    <location>
        <begin position="77"/>
        <end position="87"/>
    </location>
</feature>
<accession>A0A329MGE6</accession>
<comment type="caution">
    <text evidence="2">The sequence shown here is derived from an EMBL/GenBank/DDBJ whole genome shotgun (WGS) entry which is preliminary data.</text>
</comment>
<evidence type="ECO:0000256" key="1">
    <source>
        <dbReference type="SAM" id="MobiDB-lite"/>
    </source>
</evidence>
<dbReference type="EMBL" id="QMFB01000014">
    <property type="protein sequence ID" value="RAV19011.1"/>
    <property type="molecule type" value="Genomic_DNA"/>
</dbReference>
<evidence type="ECO:0000313" key="2">
    <source>
        <dbReference type="EMBL" id="RAV19011.1"/>
    </source>
</evidence>
<sequence length="87" mass="9729">MRAALIFYTHMQEFEFARLEQGIKASLTLEFDFARLENGFSRALSQIAAVSGRFRTAGEERDPDSIPIGQNRTLARASDEREGGFGT</sequence>
<reference evidence="2 3" key="1">
    <citation type="journal article" date="2009" name="Int. J. Syst. Evol. Microbiol.">
        <title>Paenibacillus contaminans sp. nov., isolated from a contaminated laboratory plate.</title>
        <authorList>
            <person name="Chou J.H."/>
            <person name="Lee J.H."/>
            <person name="Lin M.C."/>
            <person name="Chang P.S."/>
            <person name="Arun A.B."/>
            <person name="Young C.C."/>
            <person name="Chen W.M."/>
        </authorList>
    </citation>
    <scope>NUCLEOTIDE SEQUENCE [LARGE SCALE GENOMIC DNA]</scope>
    <source>
        <strain evidence="2 3">CKOBP-6</strain>
    </source>
</reference>
<dbReference type="Proteomes" id="UP000250369">
    <property type="component" value="Unassembled WGS sequence"/>
</dbReference>
<evidence type="ECO:0000313" key="3">
    <source>
        <dbReference type="Proteomes" id="UP000250369"/>
    </source>
</evidence>
<keyword evidence="3" id="KW-1185">Reference proteome</keyword>
<protein>
    <submittedName>
        <fullName evidence="2">Uncharacterized protein</fullName>
    </submittedName>
</protein>
<organism evidence="2 3">
    <name type="scientific">Paenibacillus contaminans</name>
    <dbReference type="NCBI Taxonomy" id="450362"/>
    <lineage>
        <taxon>Bacteria</taxon>
        <taxon>Bacillati</taxon>
        <taxon>Bacillota</taxon>
        <taxon>Bacilli</taxon>
        <taxon>Bacillales</taxon>
        <taxon>Paenibacillaceae</taxon>
        <taxon>Paenibacillus</taxon>
    </lineage>
</organism>
<dbReference type="AlphaFoldDB" id="A0A329MGE6"/>